<reference evidence="1 2" key="1">
    <citation type="journal article" date="2010" name="Plant Cell">
        <title>The Chlorella variabilis NC64A genome reveals adaptation to photosymbiosis, coevolution with viruses, and cryptic sex.</title>
        <authorList>
            <person name="Blanc G."/>
            <person name="Duncan G."/>
            <person name="Agarkova I."/>
            <person name="Borodovsky M."/>
            <person name="Gurnon J."/>
            <person name="Kuo A."/>
            <person name="Lindquist E."/>
            <person name="Lucas S."/>
            <person name="Pangilinan J."/>
            <person name="Polle J."/>
            <person name="Salamov A."/>
            <person name="Terry A."/>
            <person name="Yamada T."/>
            <person name="Dunigan D.D."/>
            <person name="Grigoriev I.V."/>
            <person name="Claverie J.M."/>
            <person name="Van Etten J.L."/>
        </authorList>
    </citation>
    <scope>NUCLEOTIDE SEQUENCE [LARGE SCALE GENOMIC DNA]</scope>
    <source>
        <strain evidence="1 2">NC64A</strain>
    </source>
</reference>
<proteinExistence type="predicted"/>
<name>E1ZUF8_CHLVA</name>
<organism evidence="2">
    <name type="scientific">Chlorella variabilis</name>
    <name type="common">Green alga</name>
    <dbReference type="NCBI Taxonomy" id="554065"/>
    <lineage>
        <taxon>Eukaryota</taxon>
        <taxon>Viridiplantae</taxon>
        <taxon>Chlorophyta</taxon>
        <taxon>core chlorophytes</taxon>
        <taxon>Trebouxiophyceae</taxon>
        <taxon>Chlorellales</taxon>
        <taxon>Chlorellaceae</taxon>
        <taxon>Chlorella clade</taxon>
        <taxon>Chlorella</taxon>
    </lineage>
</organism>
<keyword evidence="2" id="KW-1185">Reference proteome</keyword>
<dbReference type="KEGG" id="cvr:CHLNCDRAFT_16014"/>
<dbReference type="Proteomes" id="UP000008141">
    <property type="component" value="Unassembled WGS sequence"/>
</dbReference>
<feature type="non-terminal residue" evidence="1">
    <location>
        <position position="78"/>
    </location>
</feature>
<dbReference type="eggNOG" id="ENOG502QQJ9">
    <property type="taxonomic scope" value="Eukaryota"/>
</dbReference>
<accession>E1ZUF8</accession>
<evidence type="ECO:0000313" key="2">
    <source>
        <dbReference type="Proteomes" id="UP000008141"/>
    </source>
</evidence>
<dbReference type="OrthoDB" id="44820at2759"/>
<gene>
    <name evidence="1" type="ORF">CHLNCDRAFT_16014</name>
</gene>
<dbReference type="InterPro" id="IPR018790">
    <property type="entry name" value="DUF2358"/>
</dbReference>
<feature type="non-terminal residue" evidence="1">
    <location>
        <position position="1"/>
    </location>
</feature>
<dbReference type="GeneID" id="17349970"/>
<evidence type="ECO:0000313" key="1">
    <source>
        <dbReference type="EMBL" id="EFN50536.1"/>
    </source>
</evidence>
<dbReference type="RefSeq" id="XP_005842668.1">
    <property type="nucleotide sequence ID" value="XM_005842611.1"/>
</dbReference>
<dbReference type="Pfam" id="PF10184">
    <property type="entry name" value="DUF2358"/>
    <property type="match status" value="1"/>
</dbReference>
<sequence length="78" mass="9367">NVGDAIRTLREDYPLLFVKDLNYGIYREDLVFKDPSLTFQGLKNYKLIFWSLRFHGRLFLKAAHVQVLRIWQPEDRVI</sequence>
<dbReference type="EMBL" id="GL433997">
    <property type="protein sequence ID" value="EFN50536.1"/>
    <property type="molecule type" value="Genomic_DNA"/>
</dbReference>
<dbReference type="InParanoid" id="E1ZUF8"/>
<dbReference type="AlphaFoldDB" id="E1ZUF8"/>
<dbReference type="STRING" id="554065.E1ZUF8"/>
<protein>
    <submittedName>
        <fullName evidence="1">Uncharacterized protein</fullName>
    </submittedName>
</protein>
<dbReference type="PANTHER" id="PTHR31094">
    <property type="entry name" value="RIKEN CDNA 2310061I04 GENE"/>
    <property type="match status" value="1"/>
</dbReference>
<dbReference type="PANTHER" id="PTHR31094:SF2">
    <property type="entry name" value="RIKEN CDNA 2310061I04 GENE"/>
    <property type="match status" value="1"/>
</dbReference>